<proteinExistence type="predicted"/>
<dbReference type="AlphaFoldDB" id="A0A1M5XXY6"/>
<keyword evidence="4" id="KW-1185">Reference proteome</keyword>
<feature type="domain" description="XdhC Rossmann" evidence="2">
    <location>
        <begin position="184"/>
        <end position="324"/>
    </location>
</feature>
<dbReference type="InterPro" id="IPR052698">
    <property type="entry name" value="MoCofactor_Util/Proc"/>
</dbReference>
<name>A0A1M5XXY6_9GAMM</name>
<gene>
    <name evidence="3" type="ORF">SAMN02745129_3797</name>
</gene>
<dbReference type="Pfam" id="PF13478">
    <property type="entry name" value="XdhC_C"/>
    <property type="match status" value="1"/>
</dbReference>
<dbReference type="OrthoDB" id="9815497at2"/>
<evidence type="ECO:0000259" key="1">
    <source>
        <dbReference type="Pfam" id="PF02625"/>
    </source>
</evidence>
<evidence type="ECO:0000313" key="4">
    <source>
        <dbReference type="Proteomes" id="UP000184268"/>
    </source>
</evidence>
<dbReference type="Gene3D" id="3.40.50.720">
    <property type="entry name" value="NAD(P)-binding Rossmann-like Domain"/>
    <property type="match status" value="1"/>
</dbReference>
<dbReference type="InterPro" id="IPR003777">
    <property type="entry name" value="XdhC_CoxI"/>
</dbReference>
<dbReference type="STRING" id="299255.SAMN02745129_3797"/>
<accession>A0A1M5XXY6</accession>
<evidence type="ECO:0000259" key="2">
    <source>
        <dbReference type="Pfam" id="PF13478"/>
    </source>
</evidence>
<dbReference type="InterPro" id="IPR027051">
    <property type="entry name" value="XdhC_Rossmann_dom"/>
</dbReference>
<evidence type="ECO:0000313" key="3">
    <source>
        <dbReference type="EMBL" id="SHI04685.1"/>
    </source>
</evidence>
<dbReference type="PANTHER" id="PTHR30388">
    <property type="entry name" value="ALDEHYDE OXIDOREDUCTASE MOLYBDENUM COFACTOR ASSEMBLY PROTEIN"/>
    <property type="match status" value="1"/>
</dbReference>
<organism evidence="3 4">
    <name type="scientific">Ferrimonas marina</name>
    <dbReference type="NCBI Taxonomy" id="299255"/>
    <lineage>
        <taxon>Bacteria</taxon>
        <taxon>Pseudomonadati</taxon>
        <taxon>Pseudomonadota</taxon>
        <taxon>Gammaproteobacteria</taxon>
        <taxon>Alteromonadales</taxon>
        <taxon>Ferrimonadaceae</taxon>
        <taxon>Ferrimonas</taxon>
    </lineage>
</organism>
<protein>
    <submittedName>
        <fullName evidence="3">Xanthine dehydrogenase accessory factor</fullName>
    </submittedName>
</protein>
<sequence>MTYHPQHLIEQWLPKRDSQQWVLGAVFRTQGSAYRKAGALMLFGDNGEQLGLLSGGCLESDLQRKAMQVMQTREALQVRYDSDDEEDVSYQLGIGCGGVVEVMLHPVEHSNDYLGLVALYKQLSQHQSAVWALALPERGLPSQGLHLDGTTPTALELPKFGDHTLTLQLGKEWLVNRYQPVPHLAIFGGGADARPLAGLATQLGWQVTLIDPRPSHARREQFPTVHRVVRAAPSSVLDSQWGQTVDAAVVMNHQLELDAEALHAIANLPLRYCALLGPSHRKQQVLSKAKIEHWHCHCPLAGPAGLAIGAQLPEGIALAILSECHAALFGGKGGSLSQVLCRQ</sequence>
<dbReference type="Proteomes" id="UP000184268">
    <property type="component" value="Unassembled WGS sequence"/>
</dbReference>
<dbReference type="EMBL" id="FQXG01000006">
    <property type="protein sequence ID" value="SHI04685.1"/>
    <property type="molecule type" value="Genomic_DNA"/>
</dbReference>
<dbReference type="Pfam" id="PF02625">
    <property type="entry name" value="XdhC_CoxI"/>
    <property type="match status" value="1"/>
</dbReference>
<feature type="domain" description="XdhC- CoxI" evidence="1">
    <location>
        <begin position="17"/>
        <end position="81"/>
    </location>
</feature>
<dbReference type="PANTHER" id="PTHR30388:SF4">
    <property type="entry name" value="MOLYBDENUM COFACTOR INSERTION CHAPERONE PAOD"/>
    <property type="match status" value="1"/>
</dbReference>
<reference evidence="3 4" key="1">
    <citation type="submission" date="2016-11" db="EMBL/GenBank/DDBJ databases">
        <authorList>
            <person name="Jaros S."/>
            <person name="Januszkiewicz K."/>
            <person name="Wedrychowicz H."/>
        </authorList>
    </citation>
    <scope>NUCLEOTIDE SEQUENCE [LARGE SCALE GENOMIC DNA]</scope>
    <source>
        <strain evidence="3 4">DSM 16917</strain>
    </source>
</reference>
<dbReference type="RefSeq" id="WP_067664885.1">
    <property type="nucleotide sequence ID" value="NZ_FQXG01000006.1"/>
</dbReference>